<dbReference type="Proteomes" id="UP001371218">
    <property type="component" value="Unassembled WGS sequence"/>
</dbReference>
<sequence length="361" mass="41287">MDEVHLDRAQSVLVFNFFAGIKLRGIPVYSRELEACFRRLGVKHRELRAPAWVARMPQFIQNVLFVLFEQLVAPVARRLSGCDLAIYPYNSGSFIDALAGRAVMVIHDLIPNRRDSRGLAATYIRVCQAWHALLRRPVATVSRHTMRQLNRIERFRRCEKYLWANPFYGFEAALARQPVRQKAPGASPVVLLCSGIGPNKDWRGALNLLRHLPSDQALDVRVLGFGDDVGLAQRRMTLLPAQWRERVTLLPRLSLDETVVEFLNSDLVWVHSRNEGFGRPAMEARMCGRPVVASDIGAFRQLRRFRHVHLYRDEAFDRALKAGLEDARAGNVNRSSARSFNQQLEDEVTRFLAGRPCPRRR</sequence>
<evidence type="ECO:0000313" key="3">
    <source>
        <dbReference type="EMBL" id="MEK8031845.1"/>
    </source>
</evidence>
<keyword evidence="1 3" id="KW-0808">Transferase</keyword>
<keyword evidence="3" id="KW-0328">Glycosyltransferase</keyword>
<dbReference type="SUPFAM" id="SSF53756">
    <property type="entry name" value="UDP-Glycosyltransferase/glycogen phosphorylase"/>
    <property type="match status" value="1"/>
</dbReference>
<dbReference type="EC" id="2.4.-.-" evidence="3"/>
<accession>A0ABU9BSG2</accession>
<evidence type="ECO:0000259" key="2">
    <source>
        <dbReference type="Pfam" id="PF00534"/>
    </source>
</evidence>
<dbReference type="Pfam" id="PF00534">
    <property type="entry name" value="Glycos_transf_1"/>
    <property type="match status" value="1"/>
</dbReference>
<dbReference type="PANTHER" id="PTHR46401:SF2">
    <property type="entry name" value="GLYCOSYLTRANSFERASE WBBK-RELATED"/>
    <property type="match status" value="1"/>
</dbReference>
<evidence type="ECO:0000256" key="1">
    <source>
        <dbReference type="ARBA" id="ARBA00022679"/>
    </source>
</evidence>
<comment type="caution">
    <text evidence="3">The sequence shown here is derived from an EMBL/GenBank/DDBJ whole genome shotgun (WGS) entry which is preliminary data.</text>
</comment>
<dbReference type="EMBL" id="JBBUTG010000007">
    <property type="protein sequence ID" value="MEK8031845.1"/>
    <property type="molecule type" value="Genomic_DNA"/>
</dbReference>
<proteinExistence type="predicted"/>
<feature type="domain" description="Glycosyl transferase family 1" evidence="2">
    <location>
        <begin position="181"/>
        <end position="301"/>
    </location>
</feature>
<gene>
    <name evidence="3" type="ORF">AACH06_13540</name>
</gene>
<dbReference type="InterPro" id="IPR001296">
    <property type="entry name" value="Glyco_trans_1"/>
</dbReference>
<dbReference type="GO" id="GO:0016757">
    <property type="term" value="F:glycosyltransferase activity"/>
    <property type="evidence" value="ECO:0007669"/>
    <property type="project" value="UniProtKB-KW"/>
</dbReference>
<dbReference type="Gene3D" id="3.40.50.2000">
    <property type="entry name" value="Glycogen Phosphorylase B"/>
    <property type="match status" value="1"/>
</dbReference>
<keyword evidence="4" id="KW-1185">Reference proteome</keyword>
<evidence type="ECO:0000313" key="4">
    <source>
        <dbReference type="Proteomes" id="UP001371218"/>
    </source>
</evidence>
<reference evidence="3 4" key="1">
    <citation type="submission" date="2024-04" db="EMBL/GenBank/DDBJ databases">
        <title>Novel species of the genus Ideonella isolated from streams.</title>
        <authorList>
            <person name="Lu H."/>
        </authorList>
    </citation>
    <scope>NUCLEOTIDE SEQUENCE [LARGE SCALE GENOMIC DNA]</scope>
    <source>
        <strain evidence="3 4">DXS29W</strain>
    </source>
</reference>
<organism evidence="3 4">
    <name type="scientific">Ideonella lacteola</name>
    <dbReference type="NCBI Taxonomy" id="2984193"/>
    <lineage>
        <taxon>Bacteria</taxon>
        <taxon>Pseudomonadati</taxon>
        <taxon>Pseudomonadota</taxon>
        <taxon>Betaproteobacteria</taxon>
        <taxon>Burkholderiales</taxon>
        <taxon>Sphaerotilaceae</taxon>
        <taxon>Ideonella</taxon>
    </lineage>
</organism>
<dbReference type="PANTHER" id="PTHR46401">
    <property type="entry name" value="GLYCOSYLTRANSFERASE WBBK-RELATED"/>
    <property type="match status" value="1"/>
</dbReference>
<dbReference type="RefSeq" id="WP_341426408.1">
    <property type="nucleotide sequence ID" value="NZ_JBBUTG010000007.1"/>
</dbReference>
<protein>
    <submittedName>
        <fullName evidence="3">Glycosyltransferase</fullName>
        <ecNumber evidence="3">2.4.-.-</ecNumber>
    </submittedName>
</protein>
<name>A0ABU9BSG2_9BURK</name>